<keyword evidence="2" id="KW-0645">Protease</keyword>
<dbReference type="PANTHER" id="PTHR47053:SF1">
    <property type="entry name" value="MUREIN DD-ENDOPEPTIDASE MEPH-RELATED"/>
    <property type="match status" value="1"/>
</dbReference>
<evidence type="ECO:0000256" key="2">
    <source>
        <dbReference type="ARBA" id="ARBA00022670"/>
    </source>
</evidence>
<dbReference type="Gene3D" id="3.90.1720.10">
    <property type="entry name" value="endopeptidase domain like (from Nostoc punctiforme)"/>
    <property type="match status" value="1"/>
</dbReference>
<dbReference type="STRING" id="1931241.BVH74_11815"/>
<keyword evidence="4" id="KW-0788">Thiol protease</keyword>
<proteinExistence type="inferred from homology"/>
<evidence type="ECO:0000313" key="8">
    <source>
        <dbReference type="Proteomes" id="UP000243488"/>
    </source>
</evidence>
<organism evidence="7 8">
    <name type="scientific">Halopseudomonas phragmitis</name>
    <dbReference type="NCBI Taxonomy" id="1931241"/>
    <lineage>
        <taxon>Bacteria</taxon>
        <taxon>Pseudomonadati</taxon>
        <taxon>Pseudomonadota</taxon>
        <taxon>Gammaproteobacteria</taxon>
        <taxon>Pseudomonadales</taxon>
        <taxon>Pseudomonadaceae</taxon>
        <taxon>Halopseudomonas</taxon>
    </lineage>
</organism>
<comment type="similarity">
    <text evidence="1">Belongs to the peptidase C40 family.</text>
</comment>
<dbReference type="PROSITE" id="PS51257">
    <property type="entry name" value="PROKAR_LIPOPROTEIN"/>
    <property type="match status" value="1"/>
</dbReference>
<dbReference type="InterPro" id="IPR051202">
    <property type="entry name" value="Peptidase_C40"/>
</dbReference>
<dbReference type="Proteomes" id="UP000243488">
    <property type="component" value="Chromosome"/>
</dbReference>
<keyword evidence="5" id="KW-0732">Signal</keyword>
<dbReference type="PROSITE" id="PS51935">
    <property type="entry name" value="NLPC_P60"/>
    <property type="match status" value="1"/>
</dbReference>
<protein>
    <recommendedName>
        <fullName evidence="6">NlpC/P60 domain-containing protein</fullName>
    </recommendedName>
</protein>
<feature type="domain" description="NlpC/P60" evidence="6">
    <location>
        <begin position="36"/>
        <end position="160"/>
    </location>
</feature>
<dbReference type="InterPro" id="IPR038765">
    <property type="entry name" value="Papain-like_cys_pep_sf"/>
</dbReference>
<dbReference type="GO" id="GO:0008234">
    <property type="term" value="F:cysteine-type peptidase activity"/>
    <property type="evidence" value="ECO:0007669"/>
    <property type="project" value="UniProtKB-KW"/>
</dbReference>
<reference evidence="7 8" key="1">
    <citation type="submission" date="2017-03" db="EMBL/GenBank/DDBJ databases">
        <title>Complete genome sequence of the novel DNRA strain Pseudomonas sp. S-6-2 isolated from Chinese polluted river sediment. Journal of Biotechnology.</title>
        <authorList>
            <person name="Li J."/>
            <person name="Xiang F."/>
            <person name="Wang L."/>
            <person name="Xi L."/>
            <person name="Liu J."/>
        </authorList>
    </citation>
    <scope>NUCLEOTIDE SEQUENCE [LARGE SCALE GENOMIC DNA]</scope>
    <source>
        <strain evidence="7 8">S-6-2</strain>
    </source>
</reference>
<dbReference type="SUPFAM" id="SSF54001">
    <property type="entry name" value="Cysteine proteinases"/>
    <property type="match status" value="1"/>
</dbReference>
<dbReference type="RefSeq" id="WP_080050262.1">
    <property type="nucleotide sequence ID" value="NZ_CP020100.1"/>
</dbReference>
<evidence type="ECO:0000259" key="6">
    <source>
        <dbReference type="PROSITE" id="PS51935"/>
    </source>
</evidence>
<dbReference type="KEGG" id="ppha:BVH74_11815"/>
<evidence type="ECO:0000256" key="4">
    <source>
        <dbReference type="ARBA" id="ARBA00022807"/>
    </source>
</evidence>
<dbReference type="InterPro" id="IPR000064">
    <property type="entry name" value="NLP_P60_dom"/>
</dbReference>
<dbReference type="EMBL" id="CP020100">
    <property type="protein sequence ID" value="AQZ95394.1"/>
    <property type="molecule type" value="Genomic_DNA"/>
</dbReference>
<dbReference type="GO" id="GO:0006508">
    <property type="term" value="P:proteolysis"/>
    <property type="evidence" value="ECO:0007669"/>
    <property type="project" value="UniProtKB-KW"/>
</dbReference>
<gene>
    <name evidence="7" type="ORF">BVH74_11815</name>
</gene>
<dbReference type="PANTHER" id="PTHR47053">
    <property type="entry name" value="MUREIN DD-ENDOPEPTIDASE MEPH-RELATED"/>
    <property type="match status" value="1"/>
</dbReference>
<keyword evidence="8" id="KW-1185">Reference proteome</keyword>
<dbReference type="AlphaFoldDB" id="A0A1V0B6I4"/>
<dbReference type="Pfam" id="PF00877">
    <property type="entry name" value="NLPC_P60"/>
    <property type="match status" value="1"/>
</dbReference>
<evidence type="ECO:0000256" key="5">
    <source>
        <dbReference type="SAM" id="SignalP"/>
    </source>
</evidence>
<evidence type="ECO:0000256" key="1">
    <source>
        <dbReference type="ARBA" id="ARBA00007074"/>
    </source>
</evidence>
<feature type="signal peptide" evidence="5">
    <location>
        <begin position="1"/>
        <end position="25"/>
    </location>
</feature>
<evidence type="ECO:0000313" key="7">
    <source>
        <dbReference type="EMBL" id="AQZ95394.1"/>
    </source>
</evidence>
<accession>A0A1V0B6I4</accession>
<keyword evidence="3" id="KW-0378">Hydrolase</keyword>
<feature type="chain" id="PRO_5010713741" description="NlpC/P60 domain-containing protein" evidence="5">
    <location>
        <begin position="26"/>
        <end position="161"/>
    </location>
</feature>
<evidence type="ECO:0000256" key="3">
    <source>
        <dbReference type="ARBA" id="ARBA00022801"/>
    </source>
</evidence>
<sequence>MRLNIWPMMVLALLLVGCSGTPKMAPEVPAVAAPIDPVQSDVLFRAFSLIGTPYRYGGSSPDTGFDCSGLIHYVYREAAGMSLPRTTSGLNALQSQAPANALRPGDLVLFAMGGRRVDHAGIYVGEGRFLHAPSTGGRVRVDELQASHWQRTFKGARRVLD</sequence>
<name>A0A1V0B6I4_9GAMM</name>